<keyword evidence="4" id="KW-0539">Nucleus</keyword>
<keyword evidence="2" id="KW-0677">Repeat</keyword>
<keyword evidence="3" id="KW-0238">DNA-binding</keyword>
<dbReference type="CDD" id="cd00167">
    <property type="entry name" value="SANT"/>
    <property type="match status" value="2"/>
</dbReference>
<sequence length="411" mass="48060">MEYSQTNCQNDQNAPPISTLVSNNIFKLETLDDELCIDKYISSKSYLQDFHHLDHHFPLTASSFNPNVDIQSNGLDPFDPIFQIEPYTPTIEFYGFIKPYEENGNYNNCAAANFPSRNDLLMDIEKALNCHHYSNPLRNVVPDESSCVTADNNNIDSMKLSKFNKKQKITKNNKKNEKVSTKRSILGMNKSKSTKGQWTVEEDRLLIYLVEKNGVRKWSSIAQMLKGRIGKQCRERWHNHLRPDIKKDIWTEDEDRILIEAHAEVGNKWSEIAKQLPGRTENSIKNHWNATKRRQFSQRKCKTKWPRPSSLLQNYIKSLNLEKEYNNNNKSRKENNIFKNPEENMDFSPDDDHMEQYYRFDEGPGFNFHYDDEQSFDSFIDNTSKGVRLDGDDNLCFDVELPFDVPSLMQL</sequence>
<dbReference type="FunFam" id="1.10.10.60:FF:000010">
    <property type="entry name" value="Transcriptional activator Myb isoform A"/>
    <property type="match status" value="1"/>
</dbReference>
<dbReference type="InterPro" id="IPR001005">
    <property type="entry name" value="SANT/Myb"/>
</dbReference>
<evidence type="ECO:0000313" key="8">
    <source>
        <dbReference type="Proteomes" id="UP001632038"/>
    </source>
</evidence>
<protein>
    <submittedName>
        <fullName evidence="7">Uncharacterized protein</fullName>
    </submittedName>
</protein>
<evidence type="ECO:0000256" key="1">
    <source>
        <dbReference type="ARBA" id="ARBA00004123"/>
    </source>
</evidence>
<reference evidence="8" key="1">
    <citation type="journal article" date="2024" name="IScience">
        <title>Strigolactones Initiate the Formation of Haustorium-like Structures in Castilleja.</title>
        <authorList>
            <person name="Buerger M."/>
            <person name="Peterson D."/>
            <person name="Chory J."/>
        </authorList>
    </citation>
    <scope>NUCLEOTIDE SEQUENCE [LARGE SCALE GENOMIC DNA]</scope>
</reference>
<dbReference type="Proteomes" id="UP001632038">
    <property type="component" value="Unassembled WGS sequence"/>
</dbReference>
<evidence type="ECO:0000313" key="7">
    <source>
        <dbReference type="EMBL" id="KAL3628833.1"/>
    </source>
</evidence>
<dbReference type="PROSITE" id="PS51294">
    <property type="entry name" value="HTH_MYB"/>
    <property type="match status" value="2"/>
</dbReference>
<dbReference type="EMBL" id="JAVIJP010000036">
    <property type="protein sequence ID" value="KAL3628833.1"/>
    <property type="molecule type" value="Genomic_DNA"/>
</dbReference>
<feature type="domain" description="Myb-like" evidence="5">
    <location>
        <begin position="190"/>
        <end position="241"/>
    </location>
</feature>
<keyword evidence="8" id="KW-1185">Reference proteome</keyword>
<dbReference type="Gene3D" id="1.10.10.60">
    <property type="entry name" value="Homeodomain-like"/>
    <property type="match status" value="2"/>
</dbReference>
<accession>A0ABD3CGX2</accession>
<name>A0ABD3CGX2_9LAMI</name>
<evidence type="ECO:0000256" key="3">
    <source>
        <dbReference type="ARBA" id="ARBA00023125"/>
    </source>
</evidence>
<evidence type="ECO:0000256" key="2">
    <source>
        <dbReference type="ARBA" id="ARBA00022737"/>
    </source>
</evidence>
<dbReference type="GO" id="GO:0005634">
    <property type="term" value="C:nucleus"/>
    <property type="evidence" value="ECO:0007669"/>
    <property type="project" value="UniProtKB-SubCell"/>
</dbReference>
<dbReference type="Pfam" id="PF00249">
    <property type="entry name" value="Myb_DNA-binding"/>
    <property type="match status" value="2"/>
</dbReference>
<evidence type="ECO:0000256" key="4">
    <source>
        <dbReference type="ARBA" id="ARBA00023242"/>
    </source>
</evidence>
<comment type="subcellular location">
    <subcellularLocation>
        <location evidence="1">Nucleus</location>
    </subcellularLocation>
</comment>
<dbReference type="InterPro" id="IPR017930">
    <property type="entry name" value="Myb_dom"/>
</dbReference>
<dbReference type="PANTHER" id="PTHR45614:SF218">
    <property type="entry name" value="TRANSCRIPTION FACTOR MYB119-RELATED"/>
    <property type="match status" value="1"/>
</dbReference>
<dbReference type="InterPro" id="IPR009057">
    <property type="entry name" value="Homeodomain-like_sf"/>
</dbReference>
<dbReference type="PROSITE" id="PS50090">
    <property type="entry name" value="MYB_LIKE"/>
    <property type="match status" value="2"/>
</dbReference>
<comment type="caution">
    <text evidence="7">The sequence shown here is derived from an EMBL/GenBank/DDBJ whole genome shotgun (WGS) entry which is preliminary data.</text>
</comment>
<feature type="domain" description="Myb-like" evidence="5">
    <location>
        <begin position="242"/>
        <end position="292"/>
    </location>
</feature>
<dbReference type="AlphaFoldDB" id="A0ABD3CGX2"/>
<dbReference type="InterPro" id="IPR050560">
    <property type="entry name" value="MYB_TF"/>
</dbReference>
<evidence type="ECO:0000259" key="5">
    <source>
        <dbReference type="PROSITE" id="PS50090"/>
    </source>
</evidence>
<gene>
    <name evidence="7" type="ORF">CASFOL_027879</name>
</gene>
<organism evidence="7 8">
    <name type="scientific">Castilleja foliolosa</name>
    <dbReference type="NCBI Taxonomy" id="1961234"/>
    <lineage>
        <taxon>Eukaryota</taxon>
        <taxon>Viridiplantae</taxon>
        <taxon>Streptophyta</taxon>
        <taxon>Embryophyta</taxon>
        <taxon>Tracheophyta</taxon>
        <taxon>Spermatophyta</taxon>
        <taxon>Magnoliopsida</taxon>
        <taxon>eudicotyledons</taxon>
        <taxon>Gunneridae</taxon>
        <taxon>Pentapetalae</taxon>
        <taxon>asterids</taxon>
        <taxon>lamiids</taxon>
        <taxon>Lamiales</taxon>
        <taxon>Orobanchaceae</taxon>
        <taxon>Pedicularideae</taxon>
        <taxon>Castillejinae</taxon>
        <taxon>Castilleja</taxon>
    </lineage>
</organism>
<proteinExistence type="predicted"/>
<feature type="domain" description="HTH myb-type" evidence="6">
    <location>
        <begin position="190"/>
        <end position="245"/>
    </location>
</feature>
<dbReference type="SUPFAM" id="SSF46689">
    <property type="entry name" value="Homeodomain-like"/>
    <property type="match status" value="1"/>
</dbReference>
<dbReference type="GO" id="GO:0003677">
    <property type="term" value="F:DNA binding"/>
    <property type="evidence" value="ECO:0007669"/>
    <property type="project" value="UniProtKB-KW"/>
</dbReference>
<feature type="domain" description="HTH myb-type" evidence="6">
    <location>
        <begin position="246"/>
        <end position="296"/>
    </location>
</feature>
<dbReference type="FunFam" id="1.10.10.60:FF:000381">
    <property type="entry name" value="Transcription factor MYB119"/>
    <property type="match status" value="1"/>
</dbReference>
<evidence type="ECO:0000259" key="6">
    <source>
        <dbReference type="PROSITE" id="PS51294"/>
    </source>
</evidence>
<dbReference type="PANTHER" id="PTHR45614">
    <property type="entry name" value="MYB PROTEIN-RELATED"/>
    <property type="match status" value="1"/>
</dbReference>
<dbReference type="SMART" id="SM00717">
    <property type="entry name" value="SANT"/>
    <property type="match status" value="2"/>
</dbReference>